<dbReference type="InterPro" id="IPR023090">
    <property type="entry name" value="UPF0702_alpha/beta_dom_sf"/>
</dbReference>
<accession>A0A1H5CFX1</accession>
<feature type="transmembrane region" description="Helical" evidence="1">
    <location>
        <begin position="33"/>
        <end position="50"/>
    </location>
</feature>
<gene>
    <name evidence="3" type="ORF">SAMN04490185_3896</name>
</gene>
<keyword evidence="1" id="KW-0812">Transmembrane</keyword>
<keyword evidence="1" id="KW-1133">Transmembrane helix</keyword>
<dbReference type="Proteomes" id="UP000183114">
    <property type="component" value="Unassembled WGS sequence"/>
</dbReference>
<keyword evidence="1" id="KW-0472">Membrane</keyword>
<feature type="domain" description="YetF C-terminal" evidence="2">
    <location>
        <begin position="83"/>
        <end position="130"/>
    </location>
</feature>
<dbReference type="Pfam" id="PF04239">
    <property type="entry name" value="DUF421"/>
    <property type="match status" value="1"/>
</dbReference>
<protein>
    <recommendedName>
        <fullName evidence="2">YetF C-terminal domain-containing protein</fullName>
    </recommendedName>
</protein>
<dbReference type="Gene3D" id="3.30.240.20">
    <property type="entry name" value="bsu07140 like domains"/>
    <property type="match status" value="1"/>
</dbReference>
<dbReference type="RefSeq" id="WP_074876566.1">
    <property type="nucleotide sequence ID" value="NZ_FNTF01000002.1"/>
</dbReference>
<evidence type="ECO:0000259" key="2">
    <source>
        <dbReference type="Pfam" id="PF04239"/>
    </source>
</evidence>
<reference evidence="3 4" key="1">
    <citation type="submission" date="2016-10" db="EMBL/GenBank/DDBJ databases">
        <authorList>
            <person name="de Groot N.N."/>
        </authorList>
    </citation>
    <scope>NUCLEOTIDE SEQUENCE [LARGE SCALE GENOMIC DNA]</scope>
    <source>
        <strain evidence="3 4">BS3655</strain>
    </source>
</reference>
<dbReference type="AlphaFoldDB" id="A0A1H5CFX1"/>
<name>A0A1H5CFX1_9PSED</name>
<dbReference type="InterPro" id="IPR007353">
    <property type="entry name" value="DUF421"/>
</dbReference>
<evidence type="ECO:0000313" key="4">
    <source>
        <dbReference type="Proteomes" id="UP000183114"/>
    </source>
</evidence>
<organism evidence="3 4">
    <name type="scientific">Pseudomonas frederiksbergensis</name>
    <dbReference type="NCBI Taxonomy" id="104087"/>
    <lineage>
        <taxon>Bacteria</taxon>
        <taxon>Pseudomonadati</taxon>
        <taxon>Pseudomonadota</taxon>
        <taxon>Gammaproteobacteria</taxon>
        <taxon>Pseudomonadales</taxon>
        <taxon>Pseudomonadaceae</taxon>
        <taxon>Pseudomonas</taxon>
    </lineage>
</organism>
<sequence length="133" mass="15425">MNDESGHTDYHSRDYPVREDMAHQVKVWQFERWGWYFLALVVLLALLGLFSRGPLSTRDVQGDDGKVRVQYERFHRHGSTNPILHKRLRHARLIEADVMEAARSSQGIETLEQIKFAILERNGKISVIAQEPS</sequence>
<evidence type="ECO:0000313" key="3">
    <source>
        <dbReference type="EMBL" id="SED65477.1"/>
    </source>
</evidence>
<proteinExistence type="predicted"/>
<dbReference type="EMBL" id="FNTF01000002">
    <property type="protein sequence ID" value="SED65477.1"/>
    <property type="molecule type" value="Genomic_DNA"/>
</dbReference>
<evidence type="ECO:0000256" key="1">
    <source>
        <dbReference type="SAM" id="Phobius"/>
    </source>
</evidence>